<proteinExistence type="predicted"/>
<keyword evidence="2" id="KW-1185">Reference proteome</keyword>
<reference evidence="1" key="1">
    <citation type="submission" date="2021-05" db="EMBL/GenBank/DDBJ databases">
        <authorList>
            <person name="Scholz U."/>
            <person name="Mascher M."/>
            <person name="Fiebig A."/>
        </authorList>
    </citation>
    <scope>NUCLEOTIDE SEQUENCE [LARGE SCALE GENOMIC DNA]</scope>
</reference>
<reference evidence="1" key="2">
    <citation type="submission" date="2025-09" db="UniProtKB">
        <authorList>
            <consortium name="EnsemblPlants"/>
        </authorList>
    </citation>
    <scope>IDENTIFICATION</scope>
</reference>
<protein>
    <submittedName>
        <fullName evidence="1">Uncharacterized protein</fullName>
    </submittedName>
</protein>
<accession>A0ACD5WVR4</accession>
<evidence type="ECO:0000313" key="1">
    <source>
        <dbReference type="EnsemblPlants" id="AVESA.00010b.r2.4CG1295580.1.CDS"/>
    </source>
</evidence>
<evidence type="ECO:0000313" key="2">
    <source>
        <dbReference type="Proteomes" id="UP001732700"/>
    </source>
</evidence>
<dbReference type="EnsemblPlants" id="AVESA.00010b.r2.4CG1295580.1">
    <property type="protein sequence ID" value="AVESA.00010b.r2.4CG1295580.1.CDS"/>
    <property type="gene ID" value="AVESA.00010b.r2.4CG1295580"/>
</dbReference>
<organism evidence="1 2">
    <name type="scientific">Avena sativa</name>
    <name type="common">Oat</name>
    <dbReference type="NCBI Taxonomy" id="4498"/>
    <lineage>
        <taxon>Eukaryota</taxon>
        <taxon>Viridiplantae</taxon>
        <taxon>Streptophyta</taxon>
        <taxon>Embryophyta</taxon>
        <taxon>Tracheophyta</taxon>
        <taxon>Spermatophyta</taxon>
        <taxon>Magnoliopsida</taxon>
        <taxon>Liliopsida</taxon>
        <taxon>Poales</taxon>
        <taxon>Poaceae</taxon>
        <taxon>BOP clade</taxon>
        <taxon>Pooideae</taxon>
        <taxon>Poodae</taxon>
        <taxon>Poeae</taxon>
        <taxon>Poeae Chloroplast Group 1 (Aveneae type)</taxon>
        <taxon>Aveninae</taxon>
        <taxon>Avena</taxon>
    </lineage>
</organism>
<sequence>MQAKLALDIAMSDLARTFRGLKLWNTNHFKDLDSLPSTMTKLYSPSALDGLCLSSTSSEPVSSSSRSTGASSTDIELLPAEDCSTLHKVMSCLDEKKLDLINQKSIDSVRSIASRMIQAGFTERLRETFTDLSQELIRDFHILDSNWIFQCHSRVDEGDSCVGESMRLHYWNLASRFITRVLVEMRRRLNEADFGAFDELKGDYFAKIVEQPVSKLLNVASTSAALSKLLEEIPQGLVECVQSVFPRIIHALNTYSTLSDVVPTLLELVSPESRESISRESEAIQKKVEGVVNIIFGTLTDVMSASSPPETEDTDIHPVTKAVAEGIGSLLQHRVLLNLMLAHNCCRVHESVPAIESFNCLISGLIVHLESVLKRSCKGLLPKESQQYIFLLNNMHFILNQFKSSVIEEPTGHHRDWAIEHQRTIEHYMEEYIETSWAPVSSHLAAKDGKRLRFWGHSCAQQFNAAFRSVYADQRHWKVPDPHLRQTLRDNISRKLIPEYCEYLGKHQKVSKSLRISRQELEDLLSELFEG</sequence>
<dbReference type="Proteomes" id="UP001732700">
    <property type="component" value="Chromosome 4C"/>
</dbReference>
<name>A0ACD5WVR4_AVESA</name>